<dbReference type="Pfam" id="PF05119">
    <property type="entry name" value="Terminase_4"/>
    <property type="match status" value="1"/>
</dbReference>
<dbReference type="EMBL" id="CP007806">
    <property type="protein sequence ID" value="AIG28422.1"/>
    <property type="molecule type" value="Genomic_DNA"/>
</dbReference>
<gene>
    <name evidence="1" type="ORF">BRLA_c041470</name>
</gene>
<evidence type="ECO:0008006" key="3">
    <source>
        <dbReference type="Google" id="ProtNLM"/>
    </source>
</evidence>
<dbReference type="AlphaFoldDB" id="A0A075R735"/>
<keyword evidence="2" id="KW-1185">Reference proteome</keyword>
<reference evidence="1 2" key="1">
    <citation type="journal article" date="2011" name="J. Bacteriol.">
        <title>Genome sequence of Brevibacillus laterosporus LMG 15441, a pathogen of invertebrates.</title>
        <authorList>
            <person name="Djukic M."/>
            <person name="Poehlein A."/>
            <person name="Thurmer A."/>
            <person name="Daniel R."/>
        </authorList>
    </citation>
    <scope>NUCLEOTIDE SEQUENCE [LARGE SCALE GENOMIC DNA]</scope>
    <source>
        <strain evidence="1 2">LMG 15441</strain>
    </source>
</reference>
<sequence>MCKIENQTKANMQRLGIYRPEFDQTIQIYSGLIEQYNSLLSELKKSQFKVVEPTTRNNDSMKKSPLIGVLETLRKDILTYSNCLGLTPMGLRKINDDMKNEQKKLSKLEEALINLN</sequence>
<evidence type="ECO:0000313" key="2">
    <source>
        <dbReference type="Proteomes" id="UP000005850"/>
    </source>
</evidence>
<protein>
    <recommendedName>
        <fullName evidence="3">Phage terminase, small subunit</fullName>
    </recommendedName>
</protein>
<accession>A0A075R735</accession>
<evidence type="ECO:0000313" key="1">
    <source>
        <dbReference type="EMBL" id="AIG28422.1"/>
    </source>
</evidence>
<dbReference type="eggNOG" id="ENOG5033DWD">
    <property type="taxonomic scope" value="Bacteria"/>
</dbReference>
<dbReference type="STRING" id="1042163.BRLA_c041470"/>
<proteinExistence type="predicted"/>
<dbReference type="RefSeq" id="WP_003334579.1">
    <property type="nucleotide sequence ID" value="NZ_CP007806.1"/>
</dbReference>
<dbReference type="InterPro" id="IPR006448">
    <property type="entry name" value="Phage_term_ssu_P27"/>
</dbReference>
<organism evidence="1 2">
    <name type="scientific">Brevibacillus laterosporus LMG 15441</name>
    <dbReference type="NCBI Taxonomy" id="1042163"/>
    <lineage>
        <taxon>Bacteria</taxon>
        <taxon>Bacillati</taxon>
        <taxon>Bacillota</taxon>
        <taxon>Bacilli</taxon>
        <taxon>Bacillales</taxon>
        <taxon>Paenibacillaceae</taxon>
        <taxon>Brevibacillus</taxon>
    </lineage>
</organism>
<name>A0A075R735_BRELA</name>
<dbReference type="HOGENOM" id="CLU_149979_0_0_9"/>
<dbReference type="KEGG" id="blr:BRLA_c041470"/>
<dbReference type="Proteomes" id="UP000005850">
    <property type="component" value="Chromosome"/>
</dbReference>